<dbReference type="GO" id="GO:0008780">
    <property type="term" value="F:acyl-[acyl-carrier-protein]-UDP-N-acetylglucosamine O-acyltransferase activity"/>
    <property type="evidence" value="ECO:0007669"/>
    <property type="project" value="UniProtKB-UniRule"/>
</dbReference>
<dbReference type="InterPro" id="IPR029098">
    <property type="entry name" value="Acetyltransf_C"/>
</dbReference>
<dbReference type="GO" id="GO:0016020">
    <property type="term" value="C:membrane"/>
    <property type="evidence" value="ECO:0007669"/>
    <property type="project" value="GOC"/>
</dbReference>
<keyword evidence="6" id="KW-0677">Repeat</keyword>
<dbReference type="SUPFAM" id="SSF51161">
    <property type="entry name" value="Trimeric LpxA-like enzymes"/>
    <property type="match status" value="1"/>
</dbReference>
<dbReference type="Pfam" id="PF13720">
    <property type="entry name" value="Acetyltransf_11"/>
    <property type="match status" value="1"/>
</dbReference>
<sequence>MAIHPTAIIAPGAQIDASVEIGPYAVIGEHVSIGAGTRVGPHTVIEGHTSIGRQNQIFQFASLGAAPQDKKYAGEPTRLEIGDNNTIREFCTFNVGTVQDGGLTRLGNDNWVMAYVHIAHDCIVGDHCILANNATLAGHISIGDHVFLGGLTAVHQFCTIGAHAMTAGGSIVVQDIPPYVTAAGNHAHPVGINSEGLRRRGFDAEQISRIKRAYKQIYRQGLSLEDAKAAITEAAADAPELALFVDFFARAKRGIIR</sequence>
<keyword evidence="3 6" id="KW-0808">Transferase</keyword>
<dbReference type="PANTHER" id="PTHR43480:SF1">
    <property type="entry name" value="ACYL-[ACYL-CARRIER-PROTEIN]--UDP-N-ACETYLGLUCOSAMINE O-ACYLTRANSFERASE, MITOCHONDRIAL-RELATED"/>
    <property type="match status" value="1"/>
</dbReference>
<comment type="subunit">
    <text evidence="6">Homotrimer.</text>
</comment>
<evidence type="ECO:0000256" key="1">
    <source>
        <dbReference type="ARBA" id="ARBA00022516"/>
    </source>
</evidence>
<accession>A0A318L8Y2</accession>
<proteinExistence type="inferred from homology"/>
<comment type="caution">
    <text evidence="8">The sequence shown here is derived from an EMBL/GenBank/DDBJ whole genome shotgun (WGS) entry which is preliminary data.</text>
</comment>
<keyword evidence="5 6" id="KW-0012">Acyltransferase</keyword>
<dbReference type="Proteomes" id="UP000247555">
    <property type="component" value="Unassembled WGS sequence"/>
</dbReference>
<protein>
    <recommendedName>
        <fullName evidence="6">Acyl-[acyl-carrier-protein]--UDP-N-acetylglucosamine O-acyltransferase</fullName>
        <shortName evidence="6">UDP-N-acetylglucosamine acyltransferase</shortName>
        <ecNumber evidence="6">2.3.1.129</ecNumber>
    </recommendedName>
</protein>
<dbReference type="GO" id="GO:0005737">
    <property type="term" value="C:cytoplasm"/>
    <property type="evidence" value="ECO:0007669"/>
    <property type="project" value="UniProtKB-SubCell"/>
</dbReference>
<gene>
    <name evidence="6" type="primary">lpxA</name>
    <name evidence="8" type="ORF">DFR34_101205</name>
</gene>
<dbReference type="InterPro" id="IPR010137">
    <property type="entry name" value="Lipid_A_LpxA"/>
</dbReference>
<dbReference type="NCBIfam" id="NF003657">
    <property type="entry name" value="PRK05289.1"/>
    <property type="match status" value="1"/>
</dbReference>
<comment type="function">
    <text evidence="6">Involved in the biosynthesis of lipid A, a phosphorylated glycolipid that anchors the lipopolysaccharide to the outer membrane of the cell.</text>
</comment>
<dbReference type="GO" id="GO:0009245">
    <property type="term" value="P:lipid A biosynthetic process"/>
    <property type="evidence" value="ECO:0007669"/>
    <property type="project" value="UniProtKB-UniRule"/>
</dbReference>
<evidence type="ECO:0000256" key="6">
    <source>
        <dbReference type="HAMAP-Rule" id="MF_00387"/>
    </source>
</evidence>
<dbReference type="InterPro" id="IPR001451">
    <property type="entry name" value="Hexapep"/>
</dbReference>
<keyword evidence="2 6" id="KW-0441">Lipid A biosynthesis</keyword>
<dbReference type="EC" id="2.3.1.129" evidence="6"/>
<dbReference type="UniPathway" id="UPA00359">
    <property type="reaction ID" value="UER00477"/>
</dbReference>
<evidence type="ECO:0000256" key="3">
    <source>
        <dbReference type="ARBA" id="ARBA00022679"/>
    </source>
</evidence>
<evidence type="ECO:0000256" key="2">
    <source>
        <dbReference type="ARBA" id="ARBA00022556"/>
    </source>
</evidence>
<dbReference type="Pfam" id="PF00132">
    <property type="entry name" value="Hexapep"/>
    <property type="match status" value="2"/>
</dbReference>
<dbReference type="RefSeq" id="WP_110389281.1">
    <property type="nucleotide sequence ID" value="NZ_QJKI01000001.1"/>
</dbReference>
<dbReference type="Gene3D" id="2.160.10.10">
    <property type="entry name" value="Hexapeptide repeat proteins"/>
    <property type="match status" value="1"/>
</dbReference>
<dbReference type="CDD" id="cd03351">
    <property type="entry name" value="LbH_UDP-GlcNAc_AT"/>
    <property type="match status" value="1"/>
</dbReference>
<comment type="pathway">
    <text evidence="6">Glycolipid biosynthesis; lipid IV(A) biosynthesis; lipid IV(A) from (3R)-3-hydroxytetradecanoyl-[acyl-carrier-protein] and UDP-N-acetyl-alpha-D-glucosamine: step 1/6.</text>
</comment>
<organism evidence="8 9">
    <name type="scientific">Rivihabitans pingtungensis</name>
    <dbReference type="NCBI Taxonomy" id="1054498"/>
    <lineage>
        <taxon>Bacteria</taxon>
        <taxon>Pseudomonadati</taxon>
        <taxon>Pseudomonadota</taxon>
        <taxon>Betaproteobacteria</taxon>
        <taxon>Neisseriales</taxon>
        <taxon>Aquaspirillaceae</taxon>
        <taxon>Rivihabitans</taxon>
    </lineage>
</organism>
<keyword evidence="1 6" id="KW-0444">Lipid biosynthesis</keyword>
<keyword evidence="6" id="KW-0963">Cytoplasm</keyword>
<dbReference type="OrthoDB" id="9807278at2"/>
<keyword evidence="4 6" id="KW-0443">Lipid metabolism</keyword>
<evidence type="ECO:0000256" key="4">
    <source>
        <dbReference type="ARBA" id="ARBA00023098"/>
    </source>
</evidence>
<name>A0A318L8Y2_9NEIS</name>
<evidence type="ECO:0000313" key="9">
    <source>
        <dbReference type="Proteomes" id="UP000247555"/>
    </source>
</evidence>
<evidence type="ECO:0000256" key="5">
    <source>
        <dbReference type="ARBA" id="ARBA00023315"/>
    </source>
</evidence>
<dbReference type="InterPro" id="IPR037157">
    <property type="entry name" value="Acetyltransf_C_sf"/>
</dbReference>
<evidence type="ECO:0000313" key="8">
    <source>
        <dbReference type="EMBL" id="PXX81973.1"/>
    </source>
</evidence>
<dbReference type="InterPro" id="IPR011004">
    <property type="entry name" value="Trimer_LpxA-like_sf"/>
</dbReference>
<comment type="similarity">
    <text evidence="6">Belongs to the transferase hexapeptide repeat family. LpxA subfamily.</text>
</comment>
<dbReference type="AlphaFoldDB" id="A0A318L8Y2"/>
<dbReference type="PANTHER" id="PTHR43480">
    <property type="entry name" value="ACYL-[ACYL-CARRIER-PROTEIN]--UDP-N-ACETYLGLUCOSAMINE O-ACYLTRANSFERASE"/>
    <property type="match status" value="1"/>
</dbReference>
<dbReference type="NCBIfam" id="TIGR01852">
    <property type="entry name" value="lipid_A_lpxA"/>
    <property type="match status" value="1"/>
</dbReference>
<dbReference type="PIRSF" id="PIRSF000456">
    <property type="entry name" value="UDP-GlcNAc_acltr"/>
    <property type="match status" value="1"/>
</dbReference>
<dbReference type="EMBL" id="QJKI01000001">
    <property type="protein sequence ID" value="PXX81973.1"/>
    <property type="molecule type" value="Genomic_DNA"/>
</dbReference>
<dbReference type="Gene3D" id="1.20.1180.10">
    <property type="entry name" value="Udp N-acetylglucosamine O-acyltransferase, C-terminal domain"/>
    <property type="match status" value="1"/>
</dbReference>
<reference evidence="8 9" key="1">
    <citation type="submission" date="2018-05" db="EMBL/GenBank/DDBJ databases">
        <title>Genomic Encyclopedia of Type Strains, Phase IV (KMG-IV): sequencing the most valuable type-strain genomes for metagenomic binning, comparative biology and taxonomic classification.</title>
        <authorList>
            <person name="Goeker M."/>
        </authorList>
    </citation>
    <scope>NUCLEOTIDE SEQUENCE [LARGE SCALE GENOMIC DNA]</scope>
    <source>
        <strain evidence="8 9">DSM 29661</strain>
    </source>
</reference>
<comment type="catalytic activity">
    <reaction evidence="6">
        <text>a (3R)-hydroxyacyl-[ACP] + UDP-N-acetyl-alpha-D-glucosamine = a UDP-3-O-[(3R)-3-hydroxyacyl]-N-acetyl-alpha-D-glucosamine + holo-[ACP]</text>
        <dbReference type="Rhea" id="RHEA:67812"/>
        <dbReference type="Rhea" id="RHEA-COMP:9685"/>
        <dbReference type="Rhea" id="RHEA-COMP:9945"/>
        <dbReference type="ChEBI" id="CHEBI:57705"/>
        <dbReference type="ChEBI" id="CHEBI:64479"/>
        <dbReference type="ChEBI" id="CHEBI:78827"/>
        <dbReference type="ChEBI" id="CHEBI:173225"/>
        <dbReference type="EC" id="2.3.1.129"/>
    </reaction>
</comment>
<evidence type="ECO:0000259" key="7">
    <source>
        <dbReference type="Pfam" id="PF13720"/>
    </source>
</evidence>
<feature type="domain" description="UDP N-acetylglucosamine O-acyltransferase C-terminal" evidence="7">
    <location>
        <begin position="175"/>
        <end position="256"/>
    </location>
</feature>
<dbReference type="HAMAP" id="MF_00387">
    <property type="entry name" value="LpxA"/>
    <property type="match status" value="1"/>
</dbReference>
<comment type="subcellular location">
    <subcellularLocation>
        <location evidence="6">Cytoplasm</location>
    </subcellularLocation>
</comment>
<keyword evidence="9" id="KW-1185">Reference proteome</keyword>